<dbReference type="GO" id="GO:0004029">
    <property type="term" value="F:aldehyde dehydrogenase (NAD+) activity"/>
    <property type="evidence" value="ECO:0007669"/>
    <property type="project" value="TreeGrafter"/>
</dbReference>
<proteinExistence type="predicted"/>
<comment type="caution">
    <text evidence="2">The sequence shown here is derived from an EMBL/GenBank/DDBJ whole genome shotgun (WGS) entry which is preliminary data.</text>
</comment>
<dbReference type="InterPro" id="IPR051783">
    <property type="entry name" value="NAD(P)-dependent_oxidoreduct"/>
</dbReference>
<evidence type="ECO:0000313" key="3">
    <source>
        <dbReference type="Proteomes" id="UP000782519"/>
    </source>
</evidence>
<dbReference type="EMBL" id="JACRJB010000066">
    <property type="protein sequence ID" value="MBI5132276.1"/>
    <property type="molecule type" value="Genomic_DNA"/>
</dbReference>
<dbReference type="InterPro" id="IPR001509">
    <property type="entry name" value="Epimerase_deHydtase"/>
</dbReference>
<reference evidence="2" key="1">
    <citation type="submission" date="2020-07" db="EMBL/GenBank/DDBJ databases">
        <title>Huge and variable diversity of episymbiotic CPR bacteria and DPANN archaea in groundwater ecosystems.</title>
        <authorList>
            <person name="He C.Y."/>
            <person name="Keren R."/>
            <person name="Whittaker M."/>
            <person name="Farag I.F."/>
            <person name="Doudna J."/>
            <person name="Cate J.H.D."/>
            <person name="Banfield J.F."/>
        </authorList>
    </citation>
    <scope>NUCLEOTIDE SEQUENCE</scope>
    <source>
        <strain evidence="2">NC_groundwater_1818_Pr3_B-0.1um_66_35</strain>
    </source>
</reference>
<dbReference type="Pfam" id="PF01370">
    <property type="entry name" value="Epimerase"/>
    <property type="match status" value="1"/>
</dbReference>
<dbReference type="CDD" id="cd05262">
    <property type="entry name" value="SDR_a7"/>
    <property type="match status" value="1"/>
</dbReference>
<name>A0A933W367_RHOPL</name>
<dbReference type="SUPFAM" id="SSF51735">
    <property type="entry name" value="NAD(P)-binding Rossmann-fold domains"/>
    <property type="match status" value="1"/>
</dbReference>
<evidence type="ECO:0000313" key="2">
    <source>
        <dbReference type="EMBL" id="MBI5132276.1"/>
    </source>
</evidence>
<dbReference type="InterPro" id="IPR036291">
    <property type="entry name" value="NAD(P)-bd_dom_sf"/>
</dbReference>
<dbReference type="Proteomes" id="UP000782519">
    <property type="component" value="Unassembled WGS sequence"/>
</dbReference>
<dbReference type="GO" id="GO:0005737">
    <property type="term" value="C:cytoplasm"/>
    <property type="evidence" value="ECO:0007669"/>
    <property type="project" value="TreeGrafter"/>
</dbReference>
<dbReference type="AlphaFoldDB" id="A0A933W367"/>
<evidence type="ECO:0000259" key="1">
    <source>
        <dbReference type="Pfam" id="PF01370"/>
    </source>
</evidence>
<dbReference type="Gene3D" id="3.40.50.720">
    <property type="entry name" value="NAD(P)-binding Rossmann-like Domain"/>
    <property type="match status" value="1"/>
</dbReference>
<dbReference type="PANTHER" id="PTHR48079:SF6">
    <property type="entry name" value="NAD(P)-BINDING DOMAIN-CONTAINING PROTEIN-RELATED"/>
    <property type="match status" value="1"/>
</dbReference>
<gene>
    <name evidence="2" type="ORF">HZA66_22775</name>
</gene>
<dbReference type="PANTHER" id="PTHR48079">
    <property type="entry name" value="PROTEIN YEEZ"/>
    <property type="match status" value="1"/>
</dbReference>
<protein>
    <submittedName>
        <fullName evidence="2">SDR family oxidoreductase</fullName>
    </submittedName>
</protein>
<accession>A0A933W367</accession>
<sequence length="301" mass="31681">MRVFLTGATGFIGSRVLKELLAAGHQVLGLTRSDAGEQWLVQAGASAHRGTLEDPGSVARGAALADAVIHTAFDHDFSRFAENCAKDARVIAAMAEVLAGSNKPLIISSATGMGSRGAGQLAVEDVVDWAHALPRLASERAGAEAAERGVSVAVMRLPQVHDTERQGLISPLIQIARAKGVSAYVGDGTNRWPAVHIDDAARLYRLALDHHKAGARYHAVAEQGVGMRRIAEAIGAGLGVPVVALTPDQAADHFGWMAPFMALDMQASSAWTRSRLNWTPVGPDLIFDLAAMDYAKLGVAS</sequence>
<organism evidence="2 3">
    <name type="scientific">Rhodopseudomonas palustris</name>
    <dbReference type="NCBI Taxonomy" id="1076"/>
    <lineage>
        <taxon>Bacteria</taxon>
        <taxon>Pseudomonadati</taxon>
        <taxon>Pseudomonadota</taxon>
        <taxon>Alphaproteobacteria</taxon>
        <taxon>Hyphomicrobiales</taxon>
        <taxon>Nitrobacteraceae</taxon>
        <taxon>Rhodopseudomonas</taxon>
    </lineage>
</organism>
<feature type="domain" description="NAD-dependent epimerase/dehydratase" evidence="1">
    <location>
        <begin position="3"/>
        <end position="218"/>
    </location>
</feature>